<dbReference type="Proteomes" id="UP001610335">
    <property type="component" value="Unassembled WGS sequence"/>
</dbReference>
<accession>A0ABR4H4I0</accession>
<organism evidence="1 2">
    <name type="scientific">Aspergillus cavernicola</name>
    <dbReference type="NCBI Taxonomy" id="176166"/>
    <lineage>
        <taxon>Eukaryota</taxon>
        <taxon>Fungi</taxon>
        <taxon>Dikarya</taxon>
        <taxon>Ascomycota</taxon>
        <taxon>Pezizomycotina</taxon>
        <taxon>Eurotiomycetes</taxon>
        <taxon>Eurotiomycetidae</taxon>
        <taxon>Eurotiales</taxon>
        <taxon>Aspergillaceae</taxon>
        <taxon>Aspergillus</taxon>
        <taxon>Aspergillus subgen. Nidulantes</taxon>
    </lineage>
</organism>
<keyword evidence="2" id="KW-1185">Reference proteome</keyword>
<gene>
    <name evidence="1" type="ORF">BDW59DRAFT_155633</name>
</gene>
<proteinExistence type="predicted"/>
<protein>
    <submittedName>
        <fullName evidence="1">Uncharacterized protein</fullName>
    </submittedName>
</protein>
<evidence type="ECO:0000313" key="1">
    <source>
        <dbReference type="EMBL" id="KAL2810361.1"/>
    </source>
</evidence>
<reference evidence="1 2" key="1">
    <citation type="submission" date="2024-07" db="EMBL/GenBank/DDBJ databases">
        <title>Section-level genome sequencing and comparative genomics of Aspergillus sections Usti and Cavernicolus.</title>
        <authorList>
            <consortium name="Lawrence Berkeley National Laboratory"/>
            <person name="Nybo J.L."/>
            <person name="Vesth T.C."/>
            <person name="Theobald S."/>
            <person name="Frisvad J.C."/>
            <person name="Larsen T.O."/>
            <person name="Kjaerboelling I."/>
            <person name="Rothschild-Mancinelli K."/>
            <person name="Lyhne E.K."/>
            <person name="Kogle M.E."/>
            <person name="Barry K."/>
            <person name="Clum A."/>
            <person name="Na H."/>
            <person name="Ledsgaard L."/>
            <person name="Lin J."/>
            <person name="Lipzen A."/>
            <person name="Kuo A."/>
            <person name="Riley R."/>
            <person name="Mondo S."/>
            <person name="LaButti K."/>
            <person name="Haridas S."/>
            <person name="Pangalinan J."/>
            <person name="Salamov A.A."/>
            <person name="Simmons B.A."/>
            <person name="Magnuson J.K."/>
            <person name="Chen J."/>
            <person name="Drula E."/>
            <person name="Henrissat B."/>
            <person name="Wiebenga A."/>
            <person name="Lubbers R.J."/>
            <person name="Gomes A.C."/>
            <person name="Makela M.R."/>
            <person name="Stajich J."/>
            <person name="Grigoriev I.V."/>
            <person name="Mortensen U.H."/>
            <person name="De vries R.P."/>
            <person name="Baker S.E."/>
            <person name="Andersen M.R."/>
        </authorList>
    </citation>
    <scope>NUCLEOTIDE SEQUENCE [LARGE SCALE GENOMIC DNA]</scope>
    <source>
        <strain evidence="1 2">CBS 600.67</strain>
    </source>
</reference>
<dbReference type="EMBL" id="JBFXLS010000365">
    <property type="protein sequence ID" value="KAL2810361.1"/>
    <property type="molecule type" value="Genomic_DNA"/>
</dbReference>
<evidence type="ECO:0000313" key="2">
    <source>
        <dbReference type="Proteomes" id="UP001610335"/>
    </source>
</evidence>
<name>A0ABR4H4I0_9EURO</name>
<sequence length="146" mass="16936">MNGEVTLLDHVISQHGHKTVNLERLPGHLQKSKFDPPPTIEALQREIGRLRQELAYHEEARSSLMNLFNDTQKAYRIIHEALQTGFFQETPNNRFLSLYSEARKSEMWLKRALRHVSEQLAVSEVQLLNSYGISFDNTSIKDYTII</sequence>
<comment type="caution">
    <text evidence="1">The sequence shown here is derived from an EMBL/GenBank/DDBJ whole genome shotgun (WGS) entry which is preliminary data.</text>
</comment>